<evidence type="ECO:0000259" key="1">
    <source>
        <dbReference type="Pfam" id="PF22934"/>
    </source>
</evidence>
<dbReference type="GO" id="GO:0004222">
    <property type="term" value="F:metalloendopeptidase activity"/>
    <property type="evidence" value="ECO:0007669"/>
    <property type="project" value="InterPro"/>
</dbReference>
<evidence type="ECO:0000313" key="2">
    <source>
        <dbReference type="EMBL" id="CAG9808794.1"/>
    </source>
</evidence>
<dbReference type="AlphaFoldDB" id="A0A9N9S3I7"/>
<dbReference type="OrthoDB" id="5236983at2759"/>
<gene>
    <name evidence="2" type="ORF">CHIRRI_LOCUS11630</name>
</gene>
<keyword evidence="3" id="KW-1185">Reference proteome</keyword>
<organism evidence="2 3">
    <name type="scientific">Chironomus riparius</name>
    <dbReference type="NCBI Taxonomy" id="315576"/>
    <lineage>
        <taxon>Eukaryota</taxon>
        <taxon>Metazoa</taxon>
        <taxon>Ecdysozoa</taxon>
        <taxon>Arthropoda</taxon>
        <taxon>Hexapoda</taxon>
        <taxon>Insecta</taxon>
        <taxon>Pterygota</taxon>
        <taxon>Neoptera</taxon>
        <taxon>Endopterygota</taxon>
        <taxon>Diptera</taxon>
        <taxon>Nematocera</taxon>
        <taxon>Chironomoidea</taxon>
        <taxon>Chironomidae</taxon>
        <taxon>Chironominae</taxon>
        <taxon>Chironomus</taxon>
    </lineage>
</organism>
<protein>
    <recommendedName>
        <fullName evidence="1">Spartan-like zinc binding domain-containing protein</fullName>
    </recommendedName>
</protein>
<reference evidence="2" key="1">
    <citation type="submission" date="2022-01" db="EMBL/GenBank/DDBJ databases">
        <authorList>
            <person name="King R."/>
        </authorList>
    </citation>
    <scope>NUCLEOTIDE SEQUENCE</scope>
</reference>
<dbReference type="EMBL" id="OU895879">
    <property type="protein sequence ID" value="CAG9808794.1"/>
    <property type="molecule type" value="Genomic_DNA"/>
</dbReference>
<dbReference type="InterPro" id="IPR055220">
    <property type="entry name" value="SPRTN_ZBD"/>
</dbReference>
<dbReference type="GO" id="GO:0006974">
    <property type="term" value="P:DNA damage response"/>
    <property type="evidence" value="ECO:0007669"/>
    <property type="project" value="InterPro"/>
</dbReference>
<dbReference type="GO" id="GO:0005634">
    <property type="term" value="C:nucleus"/>
    <property type="evidence" value="ECO:0007669"/>
    <property type="project" value="TreeGrafter"/>
</dbReference>
<dbReference type="Proteomes" id="UP001153620">
    <property type="component" value="Chromosome 3"/>
</dbReference>
<proteinExistence type="predicted"/>
<reference evidence="2" key="2">
    <citation type="submission" date="2022-10" db="EMBL/GenBank/DDBJ databases">
        <authorList>
            <consortium name="ENA_rothamsted_submissions"/>
            <consortium name="culmorum"/>
            <person name="King R."/>
        </authorList>
    </citation>
    <scope>NUCLEOTIDE SEQUENCE</scope>
</reference>
<feature type="domain" description="Spartan-like zinc binding" evidence="1">
    <location>
        <begin position="196"/>
        <end position="240"/>
    </location>
</feature>
<sequence>MKRINSIKNSSLTESEGNKSVIFVPQSSPKVIVLDDSDDEEENRGTEYYNEELNIWIDMENPREWKEVNIKSDIAMIFDKLKAKYFCGKIDPEFKICFDLNHAICDGSAFKILEKSKAILVNQSTLVRPRIQQISMVLHILIHLYLNKVSDFKIGINKHDDNFRSIMHYLNERLYSNISINHKFGYTQEEVDFPKQWWFCTGICQNYLPFRGIIRSPVMPNETMMFWQLHHTKCTGTFFKIFEIRQRISSEEVDKKYIRSPAYMNPQASDIQDKVVGKVPKAQQGMINPIREQVDLTEESDRLVVKNLCDVIDLDDSQYNIVDHSSTYLQQFITLNRIVNENICPFCLNHIFVSRMAAHFDVCMGYQQQVQYSPSSRH</sequence>
<accession>A0A9N9S3I7</accession>
<dbReference type="GO" id="GO:0003697">
    <property type="term" value="F:single-stranded DNA binding"/>
    <property type="evidence" value="ECO:0007669"/>
    <property type="project" value="InterPro"/>
</dbReference>
<dbReference type="PANTHER" id="PTHR21220">
    <property type="entry name" value="DNA-DEPENDENT METALLOPROTEASE SPRTN"/>
    <property type="match status" value="1"/>
</dbReference>
<name>A0A9N9S3I7_9DIPT</name>
<dbReference type="InterPro" id="IPR044245">
    <property type="entry name" value="Spartan"/>
</dbReference>
<evidence type="ECO:0000313" key="3">
    <source>
        <dbReference type="Proteomes" id="UP001153620"/>
    </source>
</evidence>
<dbReference type="Pfam" id="PF22934">
    <property type="entry name" value="SPRTN_ZBD"/>
    <property type="match status" value="1"/>
</dbReference>
<dbReference type="GO" id="GO:0031593">
    <property type="term" value="F:polyubiquitin modification-dependent protein binding"/>
    <property type="evidence" value="ECO:0007669"/>
    <property type="project" value="TreeGrafter"/>
</dbReference>
<dbReference type="PANTHER" id="PTHR21220:SF0">
    <property type="entry name" value="DNA-DEPENDENT METALLOPROTEASE SPRTN"/>
    <property type="match status" value="1"/>
</dbReference>